<name>A0A7R9HQA0_9NEOP</name>
<protein>
    <submittedName>
        <fullName evidence="1">Uncharacterized protein</fullName>
    </submittedName>
</protein>
<gene>
    <name evidence="1" type="ORF">TMSB3V08_LOCUS7955</name>
</gene>
<proteinExistence type="predicted"/>
<dbReference type="EMBL" id="OB794857">
    <property type="protein sequence ID" value="CAD7431214.1"/>
    <property type="molecule type" value="Genomic_DNA"/>
</dbReference>
<organism evidence="1">
    <name type="scientific">Timema monikensis</name>
    <dbReference type="NCBI Taxonomy" id="170555"/>
    <lineage>
        <taxon>Eukaryota</taxon>
        <taxon>Metazoa</taxon>
        <taxon>Ecdysozoa</taxon>
        <taxon>Arthropoda</taxon>
        <taxon>Hexapoda</taxon>
        <taxon>Insecta</taxon>
        <taxon>Pterygota</taxon>
        <taxon>Neoptera</taxon>
        <taxon>Polyneoptera</taxon>
        <taxon>Phasmatodea</taxon>
        <taxon>Timematodea</taxon>
        <taxon>Timematoidea</taxon>
        <taxon>Timematidae</taxon>
        <taxon>Timema</taxon>
    </lineage>
</organism>
<reference evidence="1" key="1">
    <citation type="submission" date="2020-11" db="EMBL/GenBank/DDBJ databases">
        <authorList>
            <person name="Tran Van P."/>
        </authorList>
    </citation>
    <scope>NUCLEOTIDE SEQUENCE</scope>
</reference>
<evidence type="ECO:0000313" key="1">
    <source>
        <dbReference type="EMBL" id="CAD7431214.1"/>
    </source>
</evidence>
<accession>A0A7R9HQA0</accession>
<sequence length="109" mass="11714">MTVWCARPQSNRGHRPTLSSKLPSTGILCASLCTSARTSTSSLTLCLSGMSWWYSLPAWRSTALQLRTDWTTTAASCGDVTTGSTARRTWAAIPRTYRPSAVISPASSS</sequence>
<dbReference type="AlphaFoldDB" id="A0A7R9HQA0"/>